<evidence type="ECO:0000256" key="1">
    <source>
        <dbReference type="SAM" id="MobiDB-lite"/>
    </source>
</evidence>
<protein>
    <recommendedName>
        <fullName evidence="5">O-antigen ligase-like membrane protein</fullName>
    </recommendedName>
</protein>
<feature type="transmembrane region" description="Helical" evidence="2">
    <location>
        <begin position="285"/>
        <end position="312"/>
    </location>
</feature>
<comment type="caution">
    <text evidence="3">The sequence shown here is derived from an EMBL/GenBank/DDBJ whole genome shotgun (WGS) entry which is preliminary data.</text>
</comment>
<evidence type="ECO:0000313" key="3">
    <source>
        <dbReference type="EMBL" id="CAD6509938.1"/>
    </source>
</evidence>
<keyword evidence="2" id="KW-1133">Transmembrane helix</keyword>
<feature type="transmembrane region" description="Helical" evidence="2">
    <location>
        <begin position="152"/>
        <end position="170"/>
    </location>
</feature>
<keyword evidence="2" id="KW-0472">Membrane</keyword>
<evidence type="ECO:0000313" key="4">
    <source>
        <dbReference type="Proteomes" id="UP000656319"/>
    </source>
</evidence>
<feature type="transmembrane region" description="Helical" evidence="2">
    <location>
        <begin position="324"/>
        <end position="343"/>
    </location>
</feature>
<feature type="transmembrane region" description="Helical" evidence="2">
    <location>
        <begin position="205"/>
        <end position="226"/>
    </location>
</feature>
<evidence type="ECO:0008006" key="5">
    <source>
        <dbReference type="Google" id="ProtNLM"/>
    </source>
</evidence>
<feature type="transmembrane region" description="Helical" evidence="2">
    <location>
        <begin position="121"/>
        <end position="140"/>
    </location>
</feature>
<feature type="transmembrane region" description="Helical" evidence="2">
    <location>
        <begin position="41"/>
        <end position="61"/>
    </location>
</feature>
<feature type="region of interest" description="Disordered" evidence="1">
    <location>
        <begin position="1"/>
        <end position="32"/>
    </location>
</feature>
<name>A0ABM8N9G1_9BURK</name>
<organism evidence="3 4">
    <name type="scientific">Paraburkholderia hiiakae</name>
    <dbReference type="NCBI Taxonomy" id="1081782"/>
    <lineage>
        <taxon>Bacteria</taxon>
        <taxon>Pseudomonadati</taxon>
        <taxon>Pseudomonadota</taxon>
        <taxon>Betaproteobacteria</taxon>
        <taxon>Burkholderiales</taxon>
        <taxon>Burkholderiaceae</taxon>
        <taxon>Paraburkholderia</taxon>
    </lineage>
</organism>
<feature type="transmembrane region" description="Helical" evidence="2">
    <location>
        <begin position="475"/>
        <end position="493"/>
    </location>
</feature>
<feature type="transmembrane region" description="Helical" evidence="2">
    <location>
        <begin position="416"/>
        <end position="439"/>
    </location>
</feature>
<evidence type="ECO:0000256" key="2">
    <source>
        <dbReference type="SAM" id="Phobius"/>
    </source>
</evidence>
<feature type="transmembrane region" description="Helical" evidence="2">
    <location>
        <begin position="91"/>
        <end position="109"/>
    </location>
</feature>
<accession>A0ABM8N9G1</accession>
<reference evidence="3 4" key="1">
    <citation type="submission" date="2020-10" db="EMBL/GenBank/DDBJ databases">
        <authorList>
            <person name="Peeters C."/>
        </authorList>
    </citation>
    <scope>NUCLEOTIDE SEQUENCE [LARGE SCALE GENOMIC DNA]</scope>
    <source>
        <strain evidence="3 4">LMG 27952</strain>
    </source>
</reference>
<dbReference type="PANTHER" id="PTHR37422">
    <property type="entry name" value="TEICHURONIC ACID BIOSYNTHESIS PROTEIN TUAE"/>
    <property type="match status" value="1"/>
</dbReference>
<feature type="transmembrane region" description="Helical" evidence="2">
    <location>
        <begin position="451"/>
        <end position="469"/>
    </location>
</feature>
<keyword evidence="4" id="KW-1185">Reference proteome</keyword>
<dbReference type="PANTHER" id="PTHR37422:SF23">
    <property type="entry name" value="TEICHURONIC ACID BIOSYNTHESIS PROTEIN TUAE"/>
    <property type="match status" value="1"/>
</dbReference>
<dbReference type="Proteomes" id="UP000656319">
    <property type="component" value="Unassembled WGS sequence"/>
</dbReference>
<gene>
    <name evidence="3" type="ORF">LMG27952_00327</name>
</gene>
<sequence length="513" mass="56305">MPGSLPGSRPGSLPGSAPGPIPARRPVRARAPARSRSMSRFLIGPFATPMAMFLLTFALILAHQGRLLEMTFMPMGCAVAYWLYRRYPAHYLSYVCWLFFLTPEVRRFADFFNGAFNSTSIIMMTPFVAASLCGISMVLNYRQLGQRRAAPLIMLLIAVAYGYVLGVAQFGIVPATYTMVGWVQPIFIGWYIMQNWRLYPQFRQVLFKTFVWGTILMGFYGIYQYVSPPPWTIFWLAQSGMESSSGSPVPFGMRICSTMNSAGPFSMTMMVGLLMSIASPSKLKIAAGIAGVPALLFTAVRTSWGAVVIGLIYPLAMLDVRSRLRLIMAILLFAGLCTPMLLIDQITAPLAKRMATIGNLSEDNSFQARQGFYTNFASIAEESFAGHGLGSTGLAAKLADPHAQIIASLDSGVVDIVWVLGWGGGLLYVTGLVALLWRAFLASLARPGDRFAISVVGVAIAILAIMVMIDTMQGSSGMYFMFGVVMPVIGVRYSREQQRRNEAIARARRRRRA</sequence>
<keyword evidence="2" id="KW-0812">Transmembrane</keyword>
<dbReference type="InterPro" id="IPR051533">
    <property type="entry name" value="WaaL-like"/>
</dbReference>
<feature type="transmembrane region" description="Helical" evidence="2">
    <location>
        <begin position="176"/>
        <end position="193"/>
    </location>
</feature>
<dbReference type="EMBL" id="CAJHCQ010000001">
    <property type="protein sequence ID" value="CAD6509938.1"/>
    <property type="molecule type" value="Genomic_DNA"/>
</dbReference>
<proteinExistence type="predicted"/>